<organism evidence="2 3">
    <name type="scientific">Mycolicibacterium obuense</name>
    <dbReference type="NCBI Taxonomy" id="1807"/>
    <lineage>
        <taxon>Bacteria</taxon>
        <taxon>Bacillati</taxon>
        <taxon>Actinomycetota</taxon>
        <taxon>Actinomycetes</taxon>
        <taxon>Mycobacteriales</taxon>
        <taxon>Mycobacteriaceae</taxon>
        <taxon>Mycolicibacterium</taxon>
    </lineage>
</organism>
<accession>A0A0M2JV30</accession>
<feature type="compositionally biased region" description="Polar residues" evidence="1">
    <location>
        <begin position="1"/>
        <end position="17"/>
    </location>
</feature>
<evidence type="ECO:0000256" key="1">
    <source>
        <dbReference type="SAM" id="MobiDB-lite"/>
    </source>
</evidence>
<comment type="caution">
    <text evidence="2">The sequence shown here is derived from an EMBL/GenBank/DDBJ whole genome shotgun (WGS) entry which is preliminary data.</text>
</comment>
<reference evidence="2 3" key="1">
    <citation type="journal article" date="2015" name="Genome Announc.">
        <title>Draft Genome Sequence of Mycobacterium obuense Strain UC1, Isolated from Patient Sputum.</title>
        <authorList>
            <person name="Greninger A.L."/>
            <person name="Cunningham G."/>
            <person name="Hsu E.D."/>
            <person name="Yu J.M."/>
            <person name="Chiu C.Y."/>
            <person name="Miller S."/>
        </authorList>
    </citation>
    <scope>NUCLEOTIDE SEQUENCE [LARGE SCALE GENOMIC DNA]</scope>
    <source>
        <strain evidence="2 3">UC1</strain>
    </source>
</reference>
<gene>
    <name evidence="2" type="ORF">WN67_28070</name>
</gene>
<dbReference type="AlphaFoldDB" id="A0A0M2JV30"/>
<evidence type="ECO:0000313" key="2">
    <source>
        <dbReference type="EMBL" id="KKE98656.1"/>
    </source>
</evidence>
<protein>
    <submittedName>
        <fullName evidence="2">Uncharacterized protein</fullName>
    </submittedName>
</protein>
<sequence length="60" mass="6064">MVTNALRTTPDTLSDNASACAVNKSAGRRQPKKPDAQLHGNAGSIGANRAVVGTNTEAGT</sequence>
<proteinExistence type="predicted"/>
<name>A0A0M2JV30_9MYCO</name>
<evidence type="ECO:0000313" key="3">
    <source>
        <dbReference type="Proteomes" id="UP000034150"/>
    </source>
</evidence>
<feature type="region of interest" description="Disordered" evidence="1">
    <location>
        <begin position="1"/>
        <end position="60"/>
    </location>
</feature>
<dbReference type="Proteomes" id="UP000034150">
    <property type="component" value="Unassembled WGS sequence"/>
</dbReference>
<dbReference type="EMBL" id="LAUZ02000148">
    <property type="protein sequence ID" value="KKE98656.1"/>
    <property type="molecule type" value="Genomic_DNA"/>
</dbReference>
<keyword evidence="3" id="KW-1185">Reference proteome</keyword>